<evidence type="ECO:0000313" key="2">
    <source>
        <dbReference type="Proteomes" id="UP000694422"/>
    </source>
</evidence>
<evidence type="ECO:0000313" key="1">
    <source>
        <dbReference type="Ensembl" id="ENSSDAP00000011664.1"/>
    </source>
</evidence>
<name>A0A8C9PN17_SPEDA</name>
<keyword evidence="2" id="KW-1185">Reference proteome</keyword>
<sequence length="79" mass="8745">MAVNQSHTQNRRGAIIPVGESVLKQSPDVELSFPQHPQNSNLFSGVKRGTLFLCSYRSLSNCVCPFFPQVAGKDRLLLN</sequence>
<protein>
    <submittedName>
        <fullName evidence="1">WBP2 N-terminal like</fullName>
    </submittedName>
</protein>
<reference evidence="1" key="2">
    <citation type="submission" date="2025-09" db="UniProtKB">
        <authorList>
            <consortium name="Ensembl"/>
        </authorList>
    </citation>
    <scope>IDENTIFICATION</scope>
</reference>
<dbReference type="Proteomes" id="UP000694422">
    <property type="component" value="Unplaced"/>
</dbReference>
<accession>A0A8C9PN17</accession>
<dbReference type="Ensembl" id="ENSSDAT00000013203.1">
    <property type="protein sequence ID" value="ENSSDAP00000011664.1"/>
    <property type="gene ID" value="ENSSDAG00000010492.1"/>
</dbReference>
<reference evidence="1" key="1">
    <citation type="submission" date="2025-08" db="UniProtKB">
        <authorList>
            <consortium name="Ensembl"/>
        </authorList>
    </citation>
    <scope>IDENTIFICATION</scope>
</reference>
<proteinExistence type="predicted"/>
<organism evidence="1 2">
    <name type="scientific">Spermophilus dauricus</name>
    <name type="common">Daurian ground squirrel</name>
    <dbReference type="NCBI Taxonomy" id="99837"/>
    <lineage>
        <taxon>Eukaryota</taxon>
        <taxon>Metazoa</taxon>
        <taxon>Chordata</taxon>
        <taxon>Craniata</taxon>
        <taxon>Vertebrata</taxon>
        <taxon>Euteleostomi</taxon>
        <taxon>Mammalia</taxon>
        <taxon>Eutheria</taxon>
        <taxon>Euarchontoglires</taxon>
        <taxon>Glires</taxon>
        <taxon>Rodentia</taxon>
        <taxon>Sciuromorpha</taxon>
        <taxon>Sciuridae</taxon>
        <taxon>Xerinae</taxon>
        <taxon>Marmotini</taxon>
        <taxon>Spermophilus</taxon>
    </lineage>
</organism>
<dbReference type="AlphaFoldDB" id="A0A8C9PN17"/>